<reference evidence="1 2" key="1">
    <citation type="submission" date="2015-11" db="EMBL/GenBank/DDBJ databases">
        <title>Genomic analysis of 38 Legionella species identifies large and diverse effector repertoires.</title>
        <authorList>
            <person name="Burstein D."/>
            <person name="Amaro F."/>
            <person name="Zusman T."/>
            <person name="Lifshitz Z."/>
            <person name="Cohen O."/>
            <person name="Gilbert J.A."/>
            <person name="Pupko T."/>
            <person name="Shuman H.A."/>
            <person name="Segal G."/>
        </authorList>
    </citation>
    <scope>NUCLEOTIDE SEQUENCE [LARGE SCALE GENOMIC DNA]</scope>
    <source>
        <strain evidence="1 2">ATCC 43878</strain>
    </source>
</reference>
<evidence type="ECO:0000313" key="2">
    <source>
        <dbReference type="Proteomes" id="UP000054742"/>
    </source>
</evidence>
<organism evidence="1 2">
    <name type="scientific">Legionella brunensis</name>
    <dbReference type="NCBI Taxonomy" id="29422"/>
    <lineage>
        <taxon>Bacteria</taxon>
        <taxon>Pseudomonadati</taxon>
        <taxon>Pseudomonadota</taxon>
        <taxon>Gammaproteobacteria</taxon>
        <taxon>Legionellales</taxon>
        <taxon>Legionellaceae</taxon>
        <taxon>Legionella</taxon>
    </lineage>
</organism>
<protein>
    <submittedName>
        <fullName evidence="1">Uncharacterized protein</fullName>
    </submittedName>
</protein>
<dbReference type="Proteomes" id="UP000054742">
    <property type="component" value="Unassembled WGS sequence"/>
</dbReference>
<sequence length="242" mass="26313">MRLNLFSAWIASFFSITGFAGIPSIPFDSTPSTLPVTQISAKIAPLTSYPMWTKVNEGNLLQQAISIVNVEGVPLYLCRSQLFNNLLPGEVHGDGCLITYAGKAFMQKNYEVALTNETGTAKWVYPGNPPEKKICAISTTNTGDSVSSPSYVISGKHGISLALPLEMPKIGKLHFTKICHNETLQPLHVGNENGQSLSVCLAIYKQSFHVGKLIGQECAIGYGGDEIHLTPYQILYYQENSG</sequence>
<keyword evidence="2" id="KW-1185">Reference proteome</keyword>
<proteinExistence type="predicted"/>
<dbReference type="PANTHER" id="PTHR31649">
    <property type="entry name" value="AGAP009604-PA"/>
    <property type="match status" value="1"/>
</dbReference>
<dbReference type="InterPro" id="IPR006616">
    <property type="entry name" value="DM9_repeat"/>
</dbReference>
<name>A0A0W0SUQ2_9GAMM</name>
<dbReference type="RefSeq" id="WP_058440350.1">
    <property type="nucleotide sequence ID" value="NZ_CAAAHU010000001.1"/>
</dbReference>
<dbReference type="Pfam" id="PF11901">
    <property type="entry name" value="DM9"/>
    <property type="match status" value="1"/>
</dbReference>
<accession>A0A0W0SUQ2</accession>
<evidence type="ECO:0000313" key="1">
    <source>
        <dbReference type="EMBL" id="KTC87011.1"/>
    </source>
</evidence>
<dbReference type="AlphaFoldDB" id="A0A0W0SUQ2"/>
<comment type="caution">
    <text evidence="1">The sequence shown here is derived from an EMBL/GenBank/DDBJ whole genome shotgun (WGS) entry which is preliminary data.</text>
</comment>
<gene>
    <name evidence="1" type="ORF">Lbru_0240</name>
</gene>
<dbReference type="PANTHER" id="PTHR31649:SF1">
    <property type="entry name" value="FARNESOIC ACID O-METHYL TRANSFERASE DOMAIN-CONTAINING PROTEIN"/>
    <property type="match status" value="1"/>
</dbReference>
<dbReference type="EMBL" id="LNXV01000003">
    <property type="protein sequence ID" value="KTC87011.1"/>
    <property type="molecule type" value="Genomic_DNA"/>
</dbReference>
<dbReference type="PATRIC" id="fig|29422.6.peg.250"/>